<feature type="region of interest" description="Disordered" evidence="1">
    <location>
        <begin position="1"/>
        <end position="27"/>
    </location>
</feature>
<dbReference type="OrthoDB" id="4337778at2"/>
<feature type="transmembrane region" description="Helical" evidence="2">
    <location>
        <begin position="108"/>
        <end position="126"/>
    </location>
</feature>
<organism evidence="3 4">
    <name type="scientific">Corynebacterium timonense</name>
    <dbReference type="NCBI Taxonomy" id="441500"/>
    <lineage>
        <taxon>Bacteria</taxon>
        <taxon>Bacillati</taxon>
        <taxon>Actinomycetota</taxon>
        <taxon>Actinomycetes</taxon>
        <taxon>Mycobacteriales</taxon>
        <taxon>Corynebacteriaceae</taxon>
        <taxon>Corynebacterium</taxon>
    </lineage>
</organism>
<evidence type="ECO:0000313" key="4">
    <source>
        <dbReference type="Proteomes" id="UP000182237"/>
    </source>
</evidence>
<keyword evidence="2" id="KW-0812">Transmembrane</keyword>
<reference evidence="3 4" key="1">
    <citation type="submission" date="2016-10" db="EMBL/GenBank/DDBJ databases">
        <authorList>
            <person name="de Groot N.N."/>
        </authorList>
    </citation>
    <scope>NUCLEOTIDE SEQUENCE [LARGE SCALE GENOMIC DNA]</scope>
    <source>
        <strain evidence="3 4">DSM 45434</strain>
    </source>
</reference>
<dbReference type="AlphaFoldDB" id="A0A1H1M9B0"/>
<keyword evidence="4" id="KW-1185">Reference proteome</keyword>
<dbReference type="RefSeq" id="WP_019193179.1">
    <property type="nucleotide sequence ID" value="NZ_LT629765.1"/>
</dbReference>
<accession>A0A1H1M9B0</accession>
<evidence type="ECO:0000256" key="2">
    <source>
        <dbReference type="SAM" id="Phobius"/>
    </source>
</evidence>
<evidence type="ECO:0000256" key="1">
    <source>
        <dbReference type="SAM" id="MobiDB-lite"/>
    </source>
</evidence>
<gene>
    <name evidence="3" type="ORF">SAMN04488539_0463</name>
</gene>
<feature type="transmembrane region" description="Helical" evidence="2">
    <location>
        <begin position="82"/>
        <end position="102"/>
    </location>
</feature>
<feature type="compositionally biased region" description="Pro residues" evidence="1">
    <location>
        <begin position="1"/>
        <end position="10"/>
    </location>
</feature>
<keyword evidence="2" id="KW-1133">Transmembrane helix</keyword>
<name>A0A1H1M9B0_9CORY</name>
<proteinExistence type="predicted"/>
<sequence length="194" mass="21493">MTSQPFPPVPQESNEPNTFPPSAGGSSRVNFGTENHSYVVNNYYAAPQPSAIPPLQPQVWAVPPVERDYKGRTRAAVRKRRTWAWVGLIIGGMVIFGSIVDFRGVLETLSGLMIGAAMVVPGAWWLRCERQDRRALAEWEERVARNRELKQMLGGEYDAVVRGMGEDRRPAPMDRKWPIVAALAVALLIVGGLV</sequence>
<protein>
    <submittedName>
        <fullName evidence="3">Uncharacterized protein</fullName>
    </submittedName>
</protein>
<evidence type="ECO:0000313" key="3">
    <source>
        <dbReference type="EMBL" id="SDR82985.1"/>
    </source>
</evidence>
<feature type="transmembrane region" description="Helical" evidence="2">
    <location>
        <begin position="177"/>
        <end position="193"/>
    </location>
</feature>
<dbReference type="eggNOG" id="ENOG5031KKE">
    <property type="taxonomic scope" value="Bacteria"/>
</dbReference>
<dbReference type="Proteomes" id="UP000182237">
    <property type="component" value="Chromosome I"/>
</dbReference>
<keyword evidence="2" id="KW-0472">Membrane</keyword>
<dbReference type="EMBL" id="LT629765">
    <property type="protein sequence ID" value="SDR82985.1"/>
    <property type="molecule type" value="Genomic_DNA"/>
</dbReference>